<protein>
    <submittedName>
        <fullName evidence="2 3">Uncharacterized protein</fullName>
    </submittedName>
</protein>
<feature type="signal peptide" evidence="1">
    <location>
        <begin position="1"/>
        <end position="27"/>
    </location>
</feature>
<accession>U5HCX6</accession>
<evidence type="ECO:0000313" key="4">
    <source>
        <dbReference type="Proteomes" id="UP000017200"/>
    </source>
</evidence>
<gene>
    <name evidence="2" type="ORF">MVLG_05001</name>
</gene>
<reference evidence="2" key="2">
    <citation type="submission" date="2010-11" db="EMBL/GenBank/DDBJ databases">
        <authorList>
            <consortium name="The Broad Institute Genome Sequencing Platform"/>
            <person name="Earl A."/>
            <person name="Ward D."/>
            <person name="Feldgarden M."/>
            <person name="Gevers D."/>
            <person name="Butler R."/>
            <person name="Young S.K."/>
            <person name="Zeng Q."/>
            <person name="Gargeya S."/>
            <person name="Fitzgerald M."/>
            <person name="Haas B."/>
            <person name="Abouelleil A."/>
            <person name="Alvarado L."/>
            <person name="Arachchi H.M."/>
            <person name="Berlin A."/>
            <person name="Brown A."/>
            <person name="Chapman S.B."/>
            <person name="Chen Z."/>
            <person name="Dunbar C."/>
            <person name="Freedman E."/>
            <person name="Gearin G."/>
            <person name="Gellesch M."/>
            <person name="Goldberg J."/>
            <person name="Griggs A."/>
            <person name="Gujja S."/>
            <person name="Heilman E."/>
            <person name="Heiman D."/>
            <person name="Howarth C."/>
            <person name="Larson L."/>
            <person name="Lui A."/>
            <person name="MacDonald P.J.P."/>
            <person name="Mehta T."/>
            <person name="Montmayeur A."/>
            <person name="Murphy C."/>
            <person name="Neiman D."/>
            <person name="Pearson M."/>
            <person name="Priest M."/>
            <person name="Roberts A."/>
            <person name="Saif S."/>
            <person name="Shea T."/>
            <person name="Shenoy N."/>
            <person name="Sisk P."/>
            <person name="Stolte C."/>
            <person name="Sykes S."/>
            <person name="White J."/>
            <person name="Yandava C."/>
            <person name="Wortman J."/>
            <person name="Nusbaum C."/>
            <person name="Birren B."/>
        </authorList>
    </citation>
    <scope>NUCLEOTIDE SEQUENCE</scope>
    <source>
        <strain evidence="2">P1A1 Lamole</strain>
    </source>
</reference>
<proteinExistence type="predicted"/>
<dbReference type="EMBL" id="AEIJ01000496">
    <property type="status" value="NOT_ANNOTATED_CDS"/>
    <property type="molecule type" value="Genomic_DNA"/>
</dbReference>
<dbReference type="Proteomes" id="UP000017200">
    <property type="component" value="Unassembled WGS sequence"/>
</dbReference>
<keyword evidence="4" id="KW-1185">Reference proteome</keyword>
<dbReference type="OrthoDB" id="2536254at2759"/>
<reference evidence="3" key="4">
    <citation type="submission" date="2015-06" db="UniProtKB">
        <authorList>
            <consortium name="EnsemblFungi"/>
        </authorList>
    </citation>
    <scope>IDENTIFICATION</scope>
</reference>
<evidence type="ECO:0000256" key="1">
    <source>
        <dbReference type="SAM" id="SignalP"/>
    </source>
</evidence>
<feature type="chain" id="PRO_5009724561" evidence="1">
    <location>
        <begin position="28"/>
        <end position="272"/>
    </location>
</feature>
<keyword evidence="1" id="KW-0732">Signal</keyword>
<reference evidence="2 4" key="3">
    <citation type="journal article" date="2015" name="BMC Genomics">
        <title>Sex and parasites: genomic and transcriptomic analysis of Microbotryum lychnidis-dioicae, the biotrophic and plant-castrating anther smut fungus.</title>
        <authorList>
            <person name="Perlin M.H."/>
            <person name="Amselem J."/>
            <person name="Fontanillas E."/>
            <person name="Toh S.S."/>
            <person name="Chen Z."/>
            <person name="Goldberg J."/>
            <person name="Duplessis S."/>
            <person name="Henrissat B."/>
            <person name="Young S."/>
            <person name="Zeng Q."/>
            <person name="Aguileta G."/>
            <person name="Petit E."/>
            <person name="Badouin H."/>
            <person name="Andrews J."/>
            <person name="Razeeq D."/>
            <person name="Gabaldon T."/>
            <person name="Quesneville H."/>
            <person name="Giraud T."/>
            <person name="Hood M.E."/>
            <person name="Schultz D.J."/>
            <person name="Cuomo C.A."/>
        </authorList>
    </citation>
    <scope>NUCLEOTIDE SEQUENCE [LARGE SCALE GENOMIC DNA]</scope>
    <source>
        <strain evidence="4">p1A1 Lamole</strain>
        <strain evidence="2">P1A1 Lamole</strain>
    </source>
</reference>
<dbReference type="AlphaFoldDB" id="U5HCX6"/>
<dbReference type="EMBL" id="GL541704">
    <property type="protein sequence ID" value="KDE04528.1"/>
    <property type="molecule type" value="Genomic_DNA"/>
</dbReference>
<name>U5HCX6_USTV1</name>
<evidence type="ECO:0000313" key="3">
    <source>
        <dbReference type="EnsemblFungi" id="MVLG_05001T0"/>
    </source>
</evidence>
<dbReference type="EnsemblFungi" id="MVLG_05001T0">
    <property type="protein sequence ID" value="MVLG_05001T0"/>
    <property type="gene ID" value="MVLG_05001"/>
</dbReference>
<dbReference type="InParanoid" id="U5HCX6"/>
<sequence length="272" mass="30650">MNISPAARNRLRIALAITLLSFKPAARTPTGFVSELRAQWPLVVAVGLVPRAEVLSVVRKAGPTVYHDYLTYEHCKDRHSATQLSSIFMDVRHSVIVEQTMSYRDMEIIVLHLLQISDMARVGTWTEVAHFARSVLHDALRYPQLGHLLTSILLCIEHTHPSAHLFEQVCVEIMEQLLDMAFELLDLLDQLDVVDAHANTSEAHALRNAMINLMQVLDELHPLFASLPLYRAFRNEIVRLLAQPRVMGSVGDEVAQAIIETLYDSTDLLSIM</sequence>
<dbReference type="HOGENOM" id="CLU_1023771_0_0_1"/>
<reference evidence="4" key="1">
    <citation type="submission" date="2010-11" db="EMBL/GenBank/DDBJ databases">
        <title>The genome sequence of Microbotryum violaceum strain p1A1 Lamole.</title>
        <authorList>
            <person name="Cuomo C."/>
            <person name="Perlin M."/>
            <person name="Young S.K."/>
            <person name="Zeng Q."/>
            <person name="Gargeya S."/>
            <person name="Alvarado L."/>
            <person name="Berlin A."/>
            <person name="Chapman S.B."/>
            <person name="Chen Z."/>
            <person name="Freedman E."/>
            <person name="Gellesch M."/>
            <person name="Goldberg J."/>
            <person name="Griggs A."/>
            <person name="Gujja S."/>
            <person name="Heilman E."/>
            <person name="Heiman D."/>
            <person name="Howarth C."/>
            <person name="Mehta T."/>
            <person name="Neiman D."/>
            <person name="Pearson M."/>
            <person name="Roberts A."/>
            <person name="Saif S."/>
            <person name="Shea T."/>
            <person name="Shenoy N."/>
            <person name="Sisk P."/>
            <person name="Stolte C."/>
            <person name="Sykes S."/>
            <person name="White J."/>
            <person name="Yandava C."/>
            <person name="Haas B."/>
            <person name="Nusbaum C."/>
            <person name="Birren B."/>
        </authorList>
    </citation>
    <scope>NUCLEOTIDE SEQUENCE [LARGE SCALE GENOMIC DNA]</scope>
    <source>
        <strain evidence="4">p1A1 Lamole</strain>
    </source>
</reference>
<evidence type="ECO:0000313" key="2">
    <source>
        <dbReference type="EMBL" id="KDE04528.1"/>
    </source>
</evidence>
<organism evidence="2">
    <name type="scientific">Microbotryum lychnidis-dioicae (strain p1A1 Lamole / MvSl-1064)</name>
    <name type="common">Anther smut fungus</name>
    <dbReference type="NCBI Taxonomy" id="683840"/>
    <lineage>
        <taxon>Eukaryota</taxon>
        <taxon>Fungi</taxon>
        <taxon>Dikarya</taxon>
        <taxon>Basidiomycota</taxon>
        <taxon>Pucciniomycotina</taxon>
        <taxon>Microbotryomycetes</taxon>
        <taxon>Microbotryales</taxon>
        <taxon>Microbotryaceae</taxon>
        <taxon>Microbotryum</taxon>
    </lineage>
</organism>